<evidence type="ECO:0000313" key="2">
    <source>
        <dbReference type="Proteomes" id="UP000267081"/>
    </source>
</evidence>
<protein>
    <submittedName>
        <fullName evidence="1">Uncharacterized protein</fullName>
    </submittedName>
</protein>
<dbReference type="AlphaFoldDB" id="A0A3R9FCP2"/>
<gene>
    <name evidence="1" type="ORF">EIY87_09405</name>
</gene>
<evidence type="ECO:0000313" key="1">
    <source>
        <dbReference type="EMBL" id="RSD22022.1"/>
    </source>
</evidence>
<dbReference type="EMBL" id="RSEC01000032">
    <property type="protein sequence ID" value="RSD22022.1"/>
    <property type="molecule type" value="Genomic_DNA"/>
</dbReference>
<proteinExistence type="predicted"/>
<organism evidence="1 2">
    <name type="scientific">Amycolatopsis eburnea</name>
    <dbReference type="NCBI Taxonomy" id="2267691"/>
    <lineage>
        <taxon>Bacteria</taxon>
        <taxon>Bacillati</taxon>
        <taxon>Actinomycetota</taxon>
        <taxon>Actinomycetes</taxon>
        <taxon>Pseudonocardiales</taxon>
        <taxon>Pseudonocardiaceae</taxon>
        <taxon>Amycolatopsis</taxon>
    </lineage>
</organism>
<name>A0A3R9FCP2_9PSEU</name>
<dbReference type="RefSeq" id="WP_125307272.1">
    <property type="nucleotide sequence ID" value="NZ_RSEC01000032.1"/>
</dbReference>
<dbReference type="Proteomes" id="UP000267081">
    <property type="component" value="Unassembled WGS sequence"/>
</dbReference>
<keyword evidence="2" id="KW-1185">Reference proteome</keyword>
<sequence>MTARGWTNPRILRTVDSAGAQVDVITGVTTDVEGRPVAGIAIEPARAPFEGGGRGNGGPTALFSAPMRERIELNMGQTLADAEVAQRTWRRRPR</sequence>
<reference evidence="1 2" key="1">
    <citation type="submission" date="2018-12" db="EMBL/GenBank/DDBJ databases">
        <title>Amycolatopsis eburnea sp. nov. actinomycete associate with arbuscular mycorrhiza fungal spore.</title>
        <authorList>
            <person name="Lumyong S."/>
            <person name="Chaiya L."/>
        </authorList>
    </citation>
    <scope>NUCLEOTIDE SEQUENCE [LARGE SCALE GENOMIC DNA]</scope>
    <source>
        <strain evidence="1 2">GLM-1</strain>
    </source>
</reference>
<comment type="caution">
    <text evidence="1">The sequence shown here is derived from an EMBL/GenBank/DDBJ whole genome shotgun (WGS) entry which is preliminary data.</text>
</comment>
<accession>A0A3R9FCP2</accession>